<organism evidence="1 2">
    <name type="scientific">Nezara viridula</name>
    <name type="common">Southern green stink bug</name>
    <name type="synonym">Cimex viridulus</name>
    <dbReference type="NCBI Taxonomy" id="85310"/>
    <lineage>
        <taxon>Eukaryota</taxon>
        <taxon>Metazoa</taxon>
        <taxon>Ecdysozoa</taxon>
        <taxon>Arthropoda</taxon>
        <taxon>Hexapoda</taxon>
        <taxon>Insecta</taxon>
        <taxon>Pterygota</taxon>
        <taxon>Neoptera</taxon>
        <taxon>Paraneoptera</taxon>
        <taxon>Hemiptera</taxon>
        <taxon>Heteroptera</taxon>
        <taxon>Panheteroptera</taxon>
        <taxon>Pentatomomorpha</taxon>
        <taxon>Pentatomoidea</taxon>
        <taxon>Pentatomidae</taxon>
        <taxon>Pentatominae</taxon>
        <taxon>Nezara</taxon>
    </lineage>
</organism>
<dbReference type="Proteomes" id="UP001152798">
    <property type="component" value="Chromosome 3"/>
</dbReference>
<dbReference type="EMBL" id="OV725079">
    <property type="protein sequence ID" value="CAH1395940.1"/>
    <property type="molecule type" value="Genomic_DNA"/>
</dbReference>
<evidence type="ECO:0000313" key="1">
    <source>
        <dbReference type="EMBL" id="CAH1395940.1"/>
    </source>
</evidence>
<gene>
    <name evidence="1" type="ORF">NEZAVI_LOCUS6112</name>
</gene>
<name>A0A9P0H5Q3_NEZVI</name>
<keyword evidence="2" id="KW-1185">Reference proteome</keyword>
<accession>A0A9P0H5Q3</accession>
<protein>
    <submittedName>
        <fullName evidence="1">Uncharacterized protein</fullName>
    </submittedName>
</protein>
<reference evidence="1" key="1">
    <citation type="submission" date="2022-01" db="EMBL/GenBank/DDBJ databases">
        <authorList>
            <person name="King R."/>
        </authorList>
    </citation>
    <scope>NUCLEOTIDE SEQUENCE</scope>
</reference>
<proteinExistence type="predicted"/>
<sequence length="71" mass="8166">MLVPTVALITAPPPKLVNLYDKLVSHLTNINFNSESLVNIIYNHVILRKGYRIICSNLTEYTKQERPSRKL</sequence>
<dbReference type="AlphaFoldDB" id="A0A9P0H5Q3"/>
<evidence type="ECO:0000313" key="2">
    <source>
        <dbReference type="Proteomes" id="UP001152798"/>
    </source>
</evidence>